<dbReference type="InterPro" id="IPR013325">
    <property type="entry name" value="RNA_pol_sigma_r2"/>
</dbReference>
<accession>A0A543Q3M1</accession>
<proteinExistence type="predicted"/>
<dbReference type="InterPro" id="IPR014284">
    <property type="entry name" value="RNA_pol_sigma-70_dom"/>
</dbReference>
<organism evidence="2 3">
    <name type="scientific">Acidithiobacillus thiooxidans ATCC 19377</name>
    <dbReference type="NCBI Taxonomy" id="637390"/>
    <lineage>
        <taxon>Bacteria</taxon>
        <taxon>Pseudomonadati</taxon>
        <taxon>Pseudomonadota</taxon>
        <taxon>Acidithiobacillia</taxon>
        <taxon>Acidithiobacillales</taxon>
        <taxon>Acidithiobacillaceae</taxon>
        <taxon>Acidithiobacillus</taxon>
    </lineage>
</organism>
<evidence type="ECO:0000313" key="3">
    <source>
        <dbReference type="Proteomes" id="UP000315403"/>
    </source>
</evidence>
<dbReference type="Gene3D" id="1.10.1740.10">
    <property type="match status" value="1"/>
</dbReference>
<dbReference type="AlphaFoldDB" id="A0A543Q3M1"/>
<dbReference type="NCBIfam" id="TIGR02937">
    <property type="entry name" value="sigma70-ECF"/>
    <property type="match status" value="1"/>
</dbReference>
<protein>
    <submittedName>
        <fullName evidence="2">RNA polymerase sigma factor RpoS</fullName>
    </submittedName>
</protein>
<comment type="caution">
    <text evidence="2">The sequence shown here is derived from an EMBL/GenBank/DDBJ whole genome shotgun (WGS) entry which is preliminary data.</text>
</comment>
<name>A0A543Q3M1_ACITH</name>
<dbReference type="GO" id="GO:0006352">
    <property type="term" value="P:DNA-templated transcription initiation"/>
    <property type="evidence" value="ECO:0007669"/>
    <property type="project" value="InterPro"/>
</dbReference>
<dbReference type="RefSeq" id="WP_142086826.1">
    <property type="nucleotide sequence ID" value="NZ_SZUV01000001.1"/>
</dbReference>
<sequence length="209" mass="23689">MKDKKIADISKNLQIVEYMPLAKKMAIPYKKRFGYKDAYQIAYYGLVRAAERFDSSPGSFPSYARFWIKWSFQEAGIASTLVFVPTRKSKEMCAAFHDENQGGEFPYIPFEVVSIEDIEENTDVLICEDTGPEGWAIYNDTWGLIVETLSNIPKTQSKTLILLYGLDGKPPATRQECAALLNVHRNTVKEYHERGLAALRAAFTEDNLA</sequence>
<dbReference type="InterPro" id="IPR007627">
    <property type="entry name" value="RNA_pol_sigma70_r2"/>
</dbReference>
<dbReference type="GO" id="GO:0003700">
    <property type="term" value="F:DNA-binding transcription factor activity"/>
    <property type="evidence" value="ECO:0007669"/>
    <property type="project" value="InterPro"/>
</dbReference>
<dbReference type="Proteomes" id="UP000315403">
    <property type="component" value="Unassembled WGS sequence"/>
</dbReference>
<dbReference type="SUPFAM" id="SSF88946">
    <property type="entry name" value="Sigma2 domain of RNA polymerase sigma factors"/>
    <property type="match status" value="1"/>
</dbReference>
<dbReference type="InterPro" id="IPR013324">
    <property type="entry name" value="RNA_pol_sigma_r3/r4-like"/>
</dbReference>
<dbReference type="InterPro" id="IPR036388">
    <property type="entry name" value="WH-like_DNA-bd_sf"/>
</dbReference>
<evidence type="ECO:0000259" key="1">
    <source>
        <dbReference type="Pfam" id="PF04542"/>
    </source>
</evidence>
<evidence type="ECO:0000313" key="2">
    <source>
        <dbReference type="EMBL" id="TQN50935.1"/>
    </source>
</evidence>
<dbReference type="Gene3D" id="1.10.10.10">
    <property type="entry name" value="Winged helix-like DNA-binding domain superfamily/Winged helix DNA-binding domain"/>
    <property type="match status" value="1"/>
</dbReference>
<dbReference type="Pfam" id="PF04542">
    <property type="entry name" value="Sigma70_r2"/>
    <property type="match status" value="1"/>
</dbReference>
<dbReference type="EMBL" id="SZUV01000001">
    <property type="protein sequence ID" value="TQN50935.1"/>
    <property type="molecule type" value="Genomic_DNA"/>
</dbReference>
<feature type="domain" description="RNA polymerase sigma-70 region 2" evidence="1">
    <location>
        <begin position="21"/>
        <end position="69"/>
    </location>
</feature>
<dbReference type="SUPFAM" id="SSF88659">
    <property type="entry name" value="Sigma3 and sigma4 domains of RNA polymerase sigma factors"/>
    <property type="match status" value="1"/>
</dbReference>
<reference evidence="2 3" key="1">
    <citation type="submission" date="2019-03" db="EMBL/GenBank/DDBJ databases">
        <title>New insights into Acidothiobacillus thiooxidans sulfur metabolism through coupled gene expression, solution geochemistry, microscopy and spectroscopy analyses.</title>
        <authorList>
            <person name="Camacho D."/>
            <person name="Frazao R."/>
            <person name="Fouillen A."/>
            <person name="Nanci A."/>
            <person name="Lang B.F."/>
            <person name="Apte S.C."/>
            <person name="Baron C."/>
            <person name="Warren L.A."/>
        </authorList>
    </citation>
    <scope>NUCLEOTIDE SEQUENCE [LARGE SCALE GENOMIC DNA]</scope>
    <source>
        <strain evidence="2 3">ATCC 19377</strain>
    </source>
</reference>
<gene>
    <name evidence="2" type="primary">rpoS_1</name>
    <name evidence="2" type="ORF">DLNHIDIE_00796</name>
</gene>